<evidence type="ECO:0000256" key="1">
    <source>
        <dbReference type="SAM" id="Coils"/>
    </source>
</evidence>
<evidence type="ECO:0000256" key="2">
    <source>
        <dbReference type="SAM" id="MobiDB-lite"/>
    </source>
</evidence>
<name>A0A1X2H5J0_SYNRA</name>
<comment type="caution">
    <text evidence="3">The sequence shown here is derived from an EMBL/GenBank/DDBJ whole genome shotgun (WGS) entry which is preliminary data.</text>
</comment>
<dbReference type="OrthoDB" id="10263751at2759"/>
<dbReference type="STRING" id="13706.A0A1X2H5J0"/>
<sequence>MILLILYYVYKWMTVPWSYYESARSRRIIHQKTNPPVTPQVSEDDPKAAKLFAEYERRKRITQELRWHELAGLAWVISSPMIAGYTLQYSRYFLSNYERYMSSFNVVVFVLAASLKPLSHVMMLLRERTLYLQSEAQTSESQVQLLQRKLDIMEEELDTLRKAFATKKDLGQVTDGLNPTIQQLTKTIRRFEKKESALRSWSEDRFALIEDKVHEFDQFICYRIEQDQQRSNMVVTLILLPLNITFWVAKRMTHLLPVPRALLGSTVSSASKASRPGPTPITGKHLTHPSLCSSKTKETLPDPNSAMRTEESIASISVGRRGRS</sequence>
<proteinExistence type="predicted"/>
<dbReference type="InParanoid" id="A0A1X2H5J0"/>
<dbReference type="Proteomes" id="UP000242180">
    <property type="component" value="Unassembled WGS sequence"/>
</dbReference>
<dbReference type="PANTHER" id="PTHR42032">
    <property type="entry name" value="YALI0E30679P"/>
    <property type="match status" value="1"/>
</dbReference>
<dbReference type="OMA" id="IWSDFIM"/>
<protein>
    <submittedName>
        <fullName evidence="3">Uncharacterized protein</fullName>
    </submittedName>
</protein>
<accession>A0A1X2H5J0</accession>
<gene>
    <name evidence="3" type="ORF">BCR43DRAFT_443475</name>
</gene>
<organism evidence="3 4">
    <name type="scientific">Syncephalastrum racemosum</name>
    <name type="common">Filamentous fungus</name>
    <dbReference type="NCBI Taxonomy" id="13706"/>
    <lineage>
        <taxon>Eukaryota</taxon>
        <taxon>Fungi</taxon>
        <taxon>Fungi incertae sedis</taxon>
        <taxon>Mucoromycota</taxon>
        <taxon>Mucoromycotina</taxon>
        <taxon>Mucoromycetes</taxon>
        <taxon>Mucorales</taxon>
        <taxon>Syncephalastraceae</taxon>
        <taxon>Syncephalastrum</taxon>
    </lineage>
</organism>
<dbReference type="EMBL" id="MCGN01000008">
    <property type="protein sequence ID" value="ORY93743.1"/>
    <property type="molecule type" value="Genomic_DNA"/>
</dbReference>
<keyword evidence="1" id="KW-0175">Coiled coil</keyword>
<dbReference type="PANTHER" id="PTHR42032:SF1">
    <property type="entry name" value="YALI0E30679P"/>
    <property type="match status" value="1"/>
</dbReference>
<evidence type="ECO:0000313" key="3">
    <source>
        <dbReference type="EMBL" id="ORY93743.1"/>
    </source>
</evidence>
<evidence type="ECO:0000313" key="4">
    <source>
        <dbReference type="Proteomes" id="UP000242180"/>
    </source>
</evidence>
<dbReference type="AlphaFoldDB" id="A0A1X2H5J0"/>
<reference evidence="3 4" key="1">
    <citation type="submission" date="2016-07" db="EMBL/GenBank/DDBJ databases">
        <title>Pervasive Adenine N6-methylation of Active Genes in Fungi.</title>
        <authorList>
            <consortium name="DOE Joint Genome Institute"/>
            <person name="Mondo S.J."/>
            <person name="Dannebaum R.O."/>
            <person name="Kuo R.C."/>
            <person name="Labutti K."/>
            <person name="Haridas S."/>
            <person name="Kuo A."/>
            <person name="Salamov A."/>
            <person name="Ahrendt S.R."/>
            <person name="Lipzen A."/>
            <person name="Sullivan W."/>
            <person name="Andreopoulos W.B."/>
            <person name="Clum A."/>
            <person name="Lindquist E."/>
            <person name="Daum C."/>
            <person name="Ramamoorthy G.K."/>
            <person name="Gryganskyi A."/>
            <person name="Culley D."/>
            <person name="Magnuson J.K."/>
            <person name="James T.Y."/>
            <person name="O'Malley M.A."/>
            <person name="Stajich J.E."/>
            <person name="Spatafora J.W."/>
            <person name="Visel A."/>
            <person name="Grigoriev I.V."/>
        </authorList>
    </citation>
    <scope>NUCLEOTIDE SEQUENCE [LARGE SCALE GENOMIC DNA]</scope>
    <source>
        <strain evidence="3 4">NRRL 2496</strain>
    </source>
</reference>
<feature type="coiled-coil region" evidence="1">
    <location>
        <begin position="136"/>
        <end position="170"/>
    </location>
</feature>
<keyword evidence="4" id="KW-1185">Reference proteome</keyword>
<feature type="region of interest" description="Disordered" evidence="2">
    <location>
        <begin position="268"/>
        <end position="324"/>
    </location>
</feature>